<gene>
    <name evidence="3" type="ORF">CUNI_LOCUS3388</name>
</gene>
<dbReference type="InterPro" id="IPR045255">
    <property type="entry name" value="RanBP1-like"/>
</dbReference>
<feature type="compositionally biased region" description="Polar residues" evidence="1">
    <location>
        <begin position="571"/>
        <end position="580"/>
    </location>
</feature>
<dbReference type="Proteomes" id="UP000678393">
    <property type="component" value="Unassembled WGS sequence"/>
</dbReference>
<dbReference type="InterPro" id="IPR000156">
    <property type="entry name" value="Ran_bind_dom"/>
</dbReference>
<reference evidence="3" key="1">
    <citation type="submission" date="2021-04" db="EMBL/GenBank/DDBJ databases">
        <authorList>
            <consortium name="Molecular Ecology Group"/>
        </authorList>
    </citation>
    <scope>NUCLEOTIDE SEQUENCE</scope>
</reference>
<keyword evidence="4" id="KW-1185">Reference proteome</keyword>
<accession>A0A8S3YS73</accession>
<feature type="domain" description="RanBD1" evidence="2">
    <location>
        <begin position="8"/>
        <end position="125"/>
    </location>
</feature>
<dbReference type="SMART" id="SM00160">
    <property type="entry name" value="RanBD"/>
    <property type="match status" value="2"/>
</dbReference>
<evidence type="ECO:0000313" key="4">
    <source>
        <dbReference type="Proteomes" id="UP000678393"/>
    </source>
</evidence>
<feature type="region of interest" description="Disordered" evidence="1">
    <location>
        <begin position="278"/>
        <end position="297"/>
    </location>
</feature>
<dbReference type="InterPro" id="IPR011993">
    <property type="entry name" value="PH-like_dom_sf"/>
</dbReference>
<dbReference type="AlphaFoldDB" id="A0A8S3YS73"/>
<sequence>EGDDSHIHFEPVVKLPEKIEVKTGEEDEDILFEARGKLYRFVSSEWKEKGVGVLKILQHKESKKTRLLMRRDQVLKICCNHIIEPSLSLQPMAKSEGKAWVWYALDFSEDEGKMEQLAVRYSSSSCSFADWVLSSLSIVAASCSSVPRVPTFTVCFCLVSATVPSFTVSDFTTDDDVIFVGEDKPTEEQVAAARKYLLPDCFYLYEKKPPCPGCIGCEDGELKKTKRLKVRFVFGSGTSVDFSSLASSGKSDSFSWKTTTPSGPFKFAGAGQKLFGGGAAAPAGRGDDEADGDDAGVVPSDDIHFEPVIPLPELVKVKTGEEDWTPLFCHRAKLYKFDKDLSQWKERGVGDIKILGHNTKQTAEEFKTTFVKCQEKLRQINTLTAKSYTQLGCRGSIHHTEALDVAGQGMVTPSSYFQQGDRGNIYHTKALDVAGQDTISATSYSQQGDRGNIYHTKALDVAGQDTISATSYSQQGDRGNIYHTKALDVAGEDTFSATSYSQQGDRGNIYHTKALDVAGQDTISATSYSQQGDRGNIYHTKALDVAGQDAMTMSSYTPLGGRQKQEIPHTFDTQAASDFQ</sequence>
<feature type="domain" description="RanBD1" evidence="2">
    <location>
        <begin position="304"/>
        <end position="380"/>
    </location>
</feature>
<protein>
    <recommendedName>
        <fullName evidence="2">RanBD1 domain-containing protein</fullName>
    </recommendedName>
</protein>
<evidence type="ECO:0000313" key="3">
    <source>
        <dbReference type="EMBL" id="CAG5117830.1"/>
    </source>
</evidence>
<dbReference type="InterPro" id="IPR045256">
    <property type="entry name" value="RanBP1_RanBD"/>
</dbReference>
<proteinExistence type="predicted"/>
<dbReference type="PANTHER" id="PTHR23138">
    <property type="entry name" value="RAN BINDING PROTEIN"/>
    <property type="match status" value="1"/>
</dbReference>
<dbReference type="PROSITE" id="PS50196">
    <property type="entry name" value="RANBD1"/>
    <property type="match status" value="2"/>
</dbReference>
<evidence type="ECO:0000259" key="2">
    <source>
        <dbReference type="PROSITE" id="PS50196"/>
    </source>
</evidence>
<dbReference type="GO" id="GO:0006913">
    <property type="term" value="P:nucleocytoplasmic transport"/>
    <property type="evidence" value="ECO:0007669"/>
    <property type="project" value="InterPro"/>
</dbReference>
<dbReference type="GO" id="GO:0005737">
    <property type="term" value="C:cytoplasm"/>
    <property type="evidence" value="ECO:0007669"/>
    <property type="project" value="TreeGrafter"/>
</dbReference>
<dbReference type="GO" id="GO:0005643">
    <property type="term" value="C:nuclear pore"/>
    <property type="evidence" value="ECO:0007669"/>
    <property type="project" value="TreeGrafter"/>
</dbReference>
<dbReference type="PANTHER" id="PTHR23138:SF87">
    <property type="entry name" value="E3 SUMO-PROTEIN LIGASE RANBP2"/>
    <property type="match status" value="1"/>
</dbReference>
<comment type="caution">
    <text evidence="3">The sequence shown here is derived from an EMBL/GenBank/DDBJ whole genome shotgun (WGS) entry which is preliminary data.</text>
</comment>
<dbReference type="SUPFAM" id="SSF50729">
    <property type="entry name" value="PH domain-like"/>
    <property type="match status" value="2"/>
</dbReference>
<dbReference type="GO" id="GO:0005096">
    <property type="term" value="F:GTPase activator activity"/>
    <property type="evidence" value="ECO:0007669"/>
    <property type="project" value="TreeGrafter"/>
</dbReference>
<dbReference type="OrthoDB" id="6159362at2759"/>
<feature type="region of interest" description="Disordered" evidence="1">
    <location>
        <begin position="556"/>
        <end position="580"/>
    </location>
</feature>
<dbReference type="Pfam" id="PF00638">
    <property type="entry name" value="Ran_BP1"/>
    <property type="match status" value="2"/>
</dbReference>
<dbReference type="Gene3D" id="2.30.29.30">
    <property type="entry name" value="Pleckstrin-homology domain (PH domain)/Phosphotyrosine-binding domain (PTB)"/>
    <property type="match status" value="2"/>
</dbReference>
<dbReference type="FunFam" id="2.30.29.30:FF:000018">
    <property type="entry name" value="E3 SUMO-protein ligase RanBP2"/>
    <property type="match status" value="1"/>
</dbReference>
<organism evidence="3 4">
    <name type="scientific">Candidula unifasciata</name>
    <dbReference type="NCBI Taxonomy" id="100452"/>
    <lineage>
        <taxon>Eukaryota</taxon>
        <taxon>Metazoa</taxon>
        <taxon>Spiralia</taxon>
        <taxon>Lophotrochozoa</taxon>
        <taxon>Mollusca</taxon>
        <taxon>Gastropoda</taxon>
        <taxon>Heterobranchia</taxon>
        <taxon>Euthyneura</taxon>
        <taxon>Panpulmonata</taxon>
        <taxon>Eupulmonata</taxon>
        <taxon>Stylommatophora</taxon>
        <taxon>Helicina</taxon>
        <taxon>Helicoidea</taxon>
        <taxon>Geomitridae</taxon>
        <taxon>Candidula</taxon>
    </lineage>
</organism>
<feature type="non-terminal residue" evidence="3">
    <location>
        <position position="580"/>
    </location>
</feature>
<dbReference type="EMBL" id="CAJHNH020000459">
    <property type="protein sequence ID" value="CAG5117830.1"/>
    <property type="molecule type" value="Genomic_DNA"/>
</dbReference>
<name>A0A8S3YS73_9EUPU</name>
<evidence type="ECO:0000256" key="1">
    <source>
        <dbReference type="SAM" id="MobiDB-lite"/>
    </source>
</evidence>
<feature type="non-terminal residue" evidence="3">
    <location>
        <position position="1"/>
    </location>
</feature>
<dbReference type="CDD" id="cd13179">
    <property type="entry name" value="RanBD_RanBP1"/>
    <property type="match status" value="1"/>
</dbReference>